<dbReference type="SUPFAM" id="SSF55785">
    <property type="entry name" value="PYP-like sensor domain (PAS domain)"/>
    <property type="match status" value="1"/>
</dbReference>
<evidence type="ECO:0000259" key="10">
    <source>
        <dbReference type="PROSITE" id="PS51671"/>
    </source>
</evidence>
<reference evidence="11 14" key="2">
    <citation type="submission" date="2022-09" db="EMBL/GenBank/DDBJ databases">
        <title>complete genome sequences of Clostridium tetani str. KHSU-234311-028 isolated from soil.</title>
        <authorList>
            <person name="Sekizuka T."/>
            <person name="Shitada C."/>
            <person name="Takahashi M."/>
            <person name="Kuroda M."/>
        </authorList>
    </citation>
    <scope>NUCLEOTIDE SEQUENCE [LARGE SCALE GENOMIC DNA]</scope>
    <source>
        <strain evidence="11 14">KHSU-234311-028</strain>
    </source>
</reference>
<dbReference type="InterPro" id="IPR003593">
    <property type="entry name" value="AAA+_ATPase"/>
</dbReference>
<dbReference type="Proteomes" id="UP001321763">
    <property type="component" value="Chromosome"/>
</dbReference>
<evidence type="ECO:0000256" key="5">
    <source>
        <dbReference type="ARBA" id="ARBA00023125"/>
    </source>
</evidence>
<evidence type="ECO:0000256" key="4">
    <source>
        <dbReference type="ARBA" id="ARBA00023015"/>
    </source>
</evidence>
<keyword evidence="7" id="KW-0804">Transcription</keyword>
<dbReference type="PROSITE" id="PS51671">
    <property type="entry name" value="ACT"/>
    <property type="match status" value="1"/>
</dbReference>
<dbReference type="Gene3D" id="3.30.450.20">
    <property type="entry name" value="PAS domain"/>
    <property type="match status" value="1"/>
</dbReference>
<dbReference type="PANTHER" id="PTHR32071:SF57">
    <property type="entry name" value="C4-DICARBOXYLATE TRANSPORT TRANSCRIPTIONAL REGULATORY PROTEIN DCTD"/>
    <property type="match status" value="1"/>
</dbReference>
<dbReference type="Pfam" id="PF00158">
    <property type="entry name" value="Sigma54_activat"/>
    <property type="match status" value="1"/>
</dbReference>
<dbReference type="InterPro" id="IPR002078">
    <property type="entry name" value="Sigma_54_int"/>
</dbReference>
<evidence type="ECO:0000313" key="13">
    <source>
        <dbReference type="Proteomes" id="UP000290921"/>
    </source>
</evidence>
<dbReference type="InterPro" id="IPR002912">
    <property type="entry name" value="ACT_dom"/>
</dbReference>
<keyword evidence="1" id="KW-0547">Nucleotide-binding</keyword>
<dbReference type="NCBIfam" id="TIGR04381">
    <property type="entry name" value="HTH_TypR"/>
    <property type="match status" value="1"/>
</dbReference>
<dbReference type="SUPFAM" id="SSF55021">
    <property type="entry name" value="ACT-like"/>
    <property type="match status" value="1"/>
</dbReference>
<evidence type="ECO:0000256" key="6">
    <source>
        <dbReference type="ARBA" id="ARBA00023159"/>
    </source>
</evidence>
<dbReference type="GO" id="GO:0006355">
    <property type="term" value="P:regulation of DNA-templated transcription"/>
    <property type="evidence" value="ECO:0007669"/>
    <property type="project" value="InterPro"/>
</dbReference>
<protein>
    <recommendedName>
        <fullName evidence="8">HTH-type transcriptional regulatory protein TyrR</fullName>
    </recommendedName>
</protein>
<evidence type="ECO:0000256" key="2">
    <source>
        <dbReference type="ARBA" id="ARBA00022797"/>
    </source>
</evidence>
<dbReference type="FunFam" id="3.40.50.300:FF:000006">
    <property type="entry name" value="DNA-binding transcriptional regulator NtrC"/>
    <property type="match status" value="1"/>
</dbReference>
<dbReference type="Pfam" id="PF13426">
    <property type="entry name" value="PAS_9"/>
    <property type="match status" value="1"/>
</dbReference>
<evidence type="ECO:0000313" key="14">
    <source>
        <dbReference type="Proteomes" id="UP001321763"/>
    </source>
</evidence>
<evidence type="ECO:0000313" key="12">
    <source>
        <dbReference type="EMBL" id="RXI48197.1"/>
    </source>
</evidence>
<dbReference type="Gene3D" id="1.10.10.60">
    <property type="entry name" value="Homeodomain-like"/>
    <property type="match status" value="1"/>
</dbReference>
<dbReference type="InterPro" id="IPR025662">
    <property type="entry name" value="Sigma_54_int_dom_ATP-bd_1"/>
</dbReference>
<dbReference type="InterPro" id="IPR025944">
    <property type="entry name" value="Sigma_54_int_dom_CS"/>
</dbReference>
<evidence type="ECO:0000259" key="9">
    <source>
        <dbReference type="PROSITE" id="PS50045"/>
    </source>
</evidence>
<dbReference type="EMBL" id="QMAP01000007">
    <property type="protein sequence ID" value="RXI48197.1"/>
    <property type="molecule type" value="Genomic_DNA"/>
</dbReference>
<dbReference type="PROSITE" id="PS50045">
    <property type="entry name" value="SIGMA54_INTERACT_4"/>
    <property type="match status" value="1"/>
</dbReference>
<name>A0A4Q0VD55_CLOTA</name>
<dbReference type="Gene3D" id="1.10.8.60">
    <property type="match status" value="1"/>
</dbReference>
<organism evidence="12 13">
    <name type="scientific">Clostridium tetani</name>
    <dbReference type="NCBI Taxonomy" id="1513"/>
    <lineage>
        <taxon>Bacteria</taxon>
        <taxon>Bacillati</taxon>
        <taxon>Bacillota</taxon>
        <taxon>Clostridia</taxon>
        <taxon>Eubacteriales</taxon>
        <taxon>Clostridiaceae</taxon>
        <taxon>Clostridium</taxon>
    </lineage>
</organism>
<gene>
    <name evidence="12" type="ORF">DP130_08890</name>
    <name evidence="11" type="ORF">K234311028_24480</name>
</gene>
<sequence length="520" mass="59544">MDKYIRLEITAVDRMGMTLKILDKIYELNINLTSVEVFPNKVYVKVKNIHKNKISQLMKNIYSIDGIYSIKKVELLEHEKYHRKLLAVIDSVDEGIMYINKELKVEVFNKYCENIFYYDKDYIEGKNLRTLIKDDSIIDLIKSGENEENIKIKVDTGKGAKQYLTTITPVKDDEDNNIGVVSSIRDIEKVMAIANVVSSSDEGAFKDIIGNSEPIKKVKEIIKSVAKNNSTIMLRGESGTGKDLFAKAIHNLSIRNNKKLVAVNCAAIPPGLIESELFGYEKGSFTGASSSREGLFKEAHEGTLILDEIGELPLLVQAKLLRVLQEGVIRKIGSNKEEKVNVRIICATNRNLEDMVKNKEFREDLYYRLNVIPIFIPSLRDRMEDIPILIKFFIDELNKKLNKRIMGAELKFIEELLEYKWPGNIRELENVVERAMNLCNGNMLKKEHVMINLSKSPAIIQEETQDKDLKLKDIIETVEKEAIIKSLKKNKSFRQTAKVLGVSHTTIINKVNKYNIKWKE</sequence>
<dbReference type="InterPro" id="IPR009057">
    <property type="entry name" value="Homeodomain-like_sf"/>
</dbReference>
<keyword evidence="2" id="KW-0058">Aromatic hydrocarbons catabolism</keyword>
<evidence type="ECO:0000256" key="7">
    <source>
        <dbReference type="ARBA" id="ARBA00023163"/>
    </source>
</evidence>
<dbReference type="InterPro" id="IPR045865">
    <property type="entry name" value="ACT-like_dom_sf"/>
</dbReference>
<dbReference type="EMBL" id="AP026818">
    <property type="protein sequence ID" value="BDR82202.1"/>
    <property type="molecule type" value="Genomic_DNA"/>
</dbReference>
<feature type="domain" description="ACT" evidence="10">
    <location>
        <begin position="6"/>
        <end position="78"/>
    </location>
</feature>
<dbReference type="PANTHER" id="PTHR32071">
    <property type="entry name" value="TRANSCRIPTIONAL REGULATORY PROTEIN"/>
    <property type="match status" value="1"/>
</dbReference>
<dbReference type="PROSITE" id="PS00675">
    <property type="entry name" value="SIGMA54_INTERACT_1"/>
    <property type="match status" value="1"/>
</dbReference>
<accession>A0A4Q0VD55</accession>
<dbReference type="Gene3D" id="3.30.70.260">
    <property type="match status" value="1"/>
</dbReference>
<dbReference type="InterPro" id="IPR058031">
    <property type="entry name" value="AAA_lid_NorR"/>
</dbReference>
<dbReference type="RefSeq" id="WP_129030522.1">
    <property type="nucleotide sequence ID" value="NZ_AP026806.1"/>
</dbReference>
<proteinExistence type="predicted"/>
<dbReference type="InterPro" id="IPR025943">
    <property type="entry name" value="Sigma_54_int_dom_ATP-bd_2"/>
</dbReference>
<reference evidence="12 13" key="1">
    <citation type="submission" date="2018-06" db="EMBL/GenBank/DDBJ databases">
        <title>Genome conservation of Clostridium tetani.</title>
        <authorList>
            <person name="Bruggemann H."/>
            <person name="Popoff M.R."/>
        </authorList>
    </citation>
    <scope>NUCLEOTIDE SEQUENCE [LARGE SCALE GENOMIC DNA]</scope>
    <source>
        <strain evidence="12 13">2017.061</strain>
    </source>
</reference>
<dbReference type="SMART" id="SM00382">
    <property type="entry name" value="AAA"/>
    <property type="match status" value="1"/>
</dbReference>
<feature type="domain" description="Sigma-54 factor interaction" evidence="9">
    <location>
        <begin position="208"/>
        <end position="437"/>
    </location>
</feature>
<evidence type="ECO:0000256" key="1">
    <source>
        <dbReference type="ARBA" id="ARBA00022741"/>
    </source>
</evidence>
<keyword evidence="5" id="KW-0238">DNA-binding</keyword>
<dbReference type="PROSITE" id="PS00676">
    <property type="entry name" value="SIGMA54_INTERACT_2"/>
    <property type="match status" value="1"/>
</dbReference>
<dbReference type="AlphaFoldDB" id="A0A4Q0VD55"/>
<dbReference type="InterPro" id="IPR000014">
    <property type="entry name" value="PAS"/>
</dbReference>
<dbReference type="SUPFAM" id="SSF46689">
    <property type="entry name" value="Homeodomain-like"/>
    <property type="match status" value="1"/>
</dbReference>
<dbReference type="InterPro" id="IPR030828">
    <property type="entry name" value="HTH_TyrR"/>
</dbReference>
<keyword evidence="4" id="KW-0805">Transcription regulation</keyword>
<evidence type="ECO:0000256" key="8">
    <source>
        <dbReference type="ARBA" id="ARBA00029500"/>
    </source>
</evidence>
<dbReference type="InterPro" id="IPR027417">
    <property type="entry name" value="P-loop_NTPase"/>
</dbReference>
<dbReference type="Pfam" id="PF18024">
    <property type="entry name" value="HTH_50"/>
    <property type="match status" value="1"/>
</dbReference>
<dbReference type="Pfam" id="PF25601">
    <property type="entry name" value="AAA_lid_14"/>
    <property type="match status" value="1"/>
</dbReference>
<dbReference type="Gene3D" id="3.40.50.300">
    <property type="entry name" value="P-loop containing nucleotide triphosphate hydrolases"/>
    <property type="match status" value="1"/>
</dbReference>
<keyword evidence="3" id="KW-0067">ATP-binding</keyword>
<keyword evidence="6" id="KW-0010">Activator</keyword>
<dbReference type="Proteomes" id="UP000290921">
    <property type="component" value="Unassembled WGS sequence"/>
</dbReference>
<dbReference type="InterPro" id="IPR035965">
    <property type="entry name" value="PAS-like_dom_sf"/>
</dbReference>
<dbReference type="CDD" id="cd00130">
    <property type="entry name" value="PAS"/>
    <property type="match status" value="1"/>
</dbReference>
<dbReference type="PROSITE" id="PS00688">
    <property type="entry name" value="SIGMA54_INTERACT_3"/>
    <property type="match status" value="1"/>
</dbReference>
<dbReference type="SUPFAM" id="SSF52540">
    <property type="entry name" value="P-loop containing nucleoside triphosphate hydrolases"/>
    <property type="match status" value="1"/>
</dbReference>
<dbReference type="GO" id="GO:0005524">
    <property type="term" value="F:ATP binding"/>
    <property type="evidence" value="ECO:0007669"/>
    <property type="project" value="UniProtKB-KW"/>
</dbReference>
<evidence type="ECO:0000313" key="11">
    <source>
        <dbReference type="EMBL" id="BDR82202.1"/>
    </source>
</evidence>
<dbReference type="CDD" id="cd00009">
    <property type="entry name" value="AAA"/>
    <property type="match status" value="1"/>
</dbReference>
<dbReference type="GO" id="GO:0003677">
    <property type="term" value="F:DNA binding"/>
    <property type="evidence" value="ECO:0007669"/>
    <property type="project" value="UniProtKB-KW"/>
</dbReference>
<evidence type="ECO:0000256" key="3">
    <source>
        <dbReference type="ARBA" id="ARBA00022840"/>
    </source>
</evidence>